<accession>A0ABR2UUC4</accession>
<reference evidence="2 3" key="1">
    <citation type="journal article" date="2024" name="J. Plant Pathol.">
        <title>Sequence and assembly of the genome of Seiridium unicorne, isolate CBS 538.82, causal agent of cypress canker disease.</title>
        <authorList>
            <person name="Scali E."/>
            <person name="Rocca G.D."/>
            <person name="Danti R."/>
            <person name="Garbelotto M."/>
            <person name="Barberini S."/>
            <person name="Baroncelli R."/>
            <person name="Emiliani G."/>
        </authorList>
    </citation>
    <scope>NUCLEOTIDE SEQUENCE [LARGE SCALE GENOMIC DNA]</scope>
    <source>
        <strain evidence="2 3">BM-138-508</strain>
    </source>
</reference>
<dbReference type="EMBL" id="JARVKF010000392">
    <property type="protein sequence ID" value="KAK9418255.1"/>
    <property type="molecule type" value="Genomic_DNA"/>
</dbReference>
<dbReference type="InterPro" id="IPR010730">
    <property type="entry name" value="HET"/>
</dbReference>
<evidence type="ECO:0000259" key="1">
    <source>
        <dbReference type="Pfam" id="PF06985"/>
    </source>
</evidence>
<gene>
    <name evidence="2" type="ORF">SUNI508_08216</name>
</gene>
<organism evidence="2 3">
    <name type="scientific">Seiridium unicorne</name>
    <dbReference type="NCBI Taxonomy" id="138068"/>
    <lineage>
        <taxon>Eukaryota</taxon>
        <taxon>Fungi</taxon>
        <taxon>Dikarya</taxon>
        <taxon>Ascomycota</taxon>
        <taxon>Pezizomycotina</taxon>
        <taxon>Sordariomycetes</taxon>
        <taxon>Xylariomycetidae</taxon>
        <taxon>Amphisphaeriales</taxon>
        <taxon>Sporocadaceae</taxon>
        <taxon>Seiridium</taxon>
    </lineage>
</organism>
<comment type="caution">
    <text evidence="2">The sequence shown here is derived from an EMBL/GenBank/DDBJ whole genome shotgun (WGS) entry which is preliminary data.</text>
</comment>
<evidence type="ECO:0000313" key="2">
    <source>
        <dbReference type="EMBL" id="KAK9418255.1"/>
    </source>
</evidence>
<feature type="domain" description="Heterokaryon incompatibility" evidence="1">
    <location>
        <begin position="18"/>
        <end position="100"/>
    </location>
</feature>
<proteinExistence type="predicted"/>
<evidence type="ECO:0000313" key="3">
    <source>
        <dbReference type="Proteomes" id="UP001408356"/>
    </source>
</evidence>
<dbReference type="PANTHER" id="PTHR24148">
    <property type="entry name" value="ANKYRIN REPEAT DOMAIN-CONTAINING PROTEIN 39 HOMOLOG-RELATED"/>
    <property type="match status" value="1"/>
</dbReference>
<dbReference type="Pfam" id="PF06985">
    <property type="entry name" value="HET"/>
    <property type="match status" value="1"/>
</dbReference>
<protein>
    <submittedName>
        <fullName evidence="2">Heterokaryon incompatibility domain-containing protein</fullName>
    </submittedName>
</protein>
<name>A0ABR2UUC4_9PEZI</name>
<dbReference type="Proteomes" id="UP001408356">
    <property type="component" value="Unassembled WGS sequence"/>
</dbReference>
<sequence>MPLRCSLIETRISDNNVYKALSYTWGTPVFPRVLRVDNDGILTITENLDTALRRLRDYRDPIELWVDAVCIDQQDEEEKFEQIRFMDQIYQNAATVLVVQEVVLNANVKFLCGDAEIEWMALGRLVSDVLPLYQGYDVVVSTNREVLQSVTQMFHLWQRYALMEGGSGATCGIAHLLESFHFLQCYDPKDYLYTICRLAEDIDLVVRLREGSHFASVDYYRGQKRLYAKPGNLSMNHSFNKSEDTIRIWFNNQTSLQEAFVDFAFRLANHGLLDWVLSQRLARMKPDIMAWPSWVPMWNYGILRSASLIGTLESNIFPRSRNRLLSYRSKTTGPWTARMSHTVLPAYQYTKPLQLSMKENTQDGLMKELAQQKSNSHTSHTSHNRSDDRLPWEIRWRSTTLPSPFDDTDQVTWLRITYQNLLEQFMQMAQSFMTPGESLASHLETLLLQTLLKILIEPLQTANAQIDKIEPANGFSYPVADSMQYVEPFLSLARTIEGICRGCYPLKAAMDTAMRAAFKVLGSQCLFVAEYRSFEDSSPALPAVHIGVAPRDIAKGDKILSDGNTNVRTVGIRTGFIFRGDDDTTVKDMLLTEDYIWKDTEVLKPWRPRNRPGEETHSHFHQEEGTSEGIEFFSGTYVLRDGSESISTRRGYVYEIIGHCLLVTPDFSTVWSYHTPMLRFCEARVKAVVFYLK</sequence>
<keyword evidence="3" id="KW-1185">Reference proteome</keyword>
<dbReference type="PANTHER" id="PTHR24148:SF80">
    <property type="entry name" value="HETEROKARYON INCOMPATIBILITY DOMAIN-CONTAINING PROTEIN"/>
    <property type="match status" value="1"/>
</dbReference>
<dbReference type="InterPro" id="IPR052895">
    <property type="entry name" value="HetReg/Transcr_Mod"/>
</dbReference>